<dbReference type="InterPro" id="IPR012433">
    <property type="entry name" value="Imm11"/>
</dbReference>
<accession>A0ABM8SYS1</accession>
<dbReference type="Pfam" id="PF07791">
    <property type="entry name" value="Imm11"/>
    <property type="match status" value="1"/>
</dbReference>
<protein>
    <recommendedName>
        <fullName evidence="1">Immunity MXAN-0049 protein domain-containing protein</fullName>
    </recommendedName>
</protein>
<evidence type="ECO:0000313" key="3">
    <source>
        <dbReference type="Proteomes" id="UP000835287"/>
    </source>
</evidence>
<reference evidence="2 3" key="1">
    <citation type="submission" date="2021-02" db="EMBL/GenBank/DDBJ databases">
        <authorList>
            <person name="Pothier F. J."/>
        </authorList>
    </citation>
    <scope>NUCLEOTIDE SEQUENCE [LARGE SCALE GENOMIC DNA]</scope>
    <source>
        <strain evidence="2 3">301</strain>
    </source>
</reference>
<proteinExistence type="predicted"/>
<keyword evidence="3" id="KW-1185">Reference proteome</keyword>
<evidence type="ECO:0000313" key="2">
    <source>
        <dbReference type="EMBL" id="CAE6843048.1"/>
    </source>
</evidence>
<name>A0ABM8SYS1_9XANT</name>
<sequence length="332" mass="36427">MCRLLQGQGEGRNTRRRQCCQAAHATAGMQRNSPMKSAGVAGRRLRAPALAPFAGVRVFLLRPPYKAGNIEVQAGPPLRQGAVERSQLAWARQTTGAASYLTAPPKGGPMDETIQRMNMNEATRVTENGPHKGEFYTLSPDMRGSRGHGVVFENKASFPLPTHLSLEQSGSGIKEFSDVPRLRQSQPDQMVNDLDSSFRGYWLVSDPLKELFESIDSEAFSFAKCEFTLYNGSQAAPHYFCEIIREIDALDEEASTVKILTEGYPKGKHYSLAGGASLAFKKEIVGAAHIFRTPYNGGLVICDRLFRDALIEHGFGKGRNSRGVWLSDAADC</sequence>
<feature type="domain" description="Immunity MXAN-0049 protein" evidence="1">
    <location>
        <begin position="134"/>
        <end position="331"/>
    </location>
</feature>
<gene>
    <name evidence="2" type="ORF">XAC301_39120</name>
</gene>
<evidence type="ECO:0000259" key="1">
    <source>
        <dbReference type="Pfam" id="PF07791"/>
    </source>
</evidence>
<dbReference type="EMBL" id="HG992338">
    <property type="protein sequence ID" value="CAE6843028.1"/>
    <property type="molecule type" value="Genomic_DNA"/>
</dbReference>
<organism evidence="2 3">
    <name type="scientific">Xanthomonas arboricola pv. corylina</name>
    <dbReference type="NCBI Taxonomy" id="487821"/>
    <lineage>
        <taxon>Bacteria</taxon>
        <taxon>Pseudomonadati</taxon>
        <taxon>Pseudomonadota</taxon>
        <taxon>Gammaproteobacteria</taxon>
        <taxon>Lysobacterales</taxon>
        <taxon>Lysobacteraceae</taxon>
        <taxon>Xanthomonas</taxon>
    </lineage>
</organism>
<dbReference type="EMBL" id="HG992338">
    <property type="protein sequence ID" value="CAE6843048.1"/>
    <property type="molecule type" value="Genomic_DNA"/>
</dbReference>
<dbReference type="Proteomes" id="UP000835287">
    <property type="component" value="Chromosome"/>
</dbReference>